<evidence type="ECO:0000313" key="3">
    <source>
        <dbReference type="Proteomes" id="UP000315295"/>
    </source>
</evidence>
<keyword evidence="3" id="KW-1185">Reference proteome</keyword>
<name>A0A540LV81_MALBA</name>
<dbReference type="Proteomes" id="UP000315295">
    <property type="component" value="Unassembled WGS sequence"/>
</dbReference>
<reference evidence="2 3" key="1">
    <citation type="journal article" date="2019" name="G3 (Bethesda)">
        <title>Sequencing of a Wild Apple (Malus baccata) Genome Unravels the Differences Between Cultivated and Wild Apple Species Regarding Disease Resistance and Cold Tolerance.</title>
        <authorList>
            <person name="Chen X."/>
        </authorList>
    </citation>
    <scope>NUCLEOTIDE SEQUENCE [LARGE SCALE GENOMIC DNA]</scope>
    <source>
        <strain evidence="3">cv. Shandingzi</strain>
        <tissue evidence="2">Leaves</tissue>
    </source>
</reference>
<comment type="caution">
    <text evidence="2">The sequence shown here is derived from an EMBL/GenBank/DDBJ whole genome shotgun (WGS) entry which is preliminary data.</text>
</comment>
<accession>A0A540LV81</accession>
<gene>
    <name evidence="2" type="ORF">C1H46_024042</name>
</gene>
<organism evidence="2 3">
    <name type="scientific">Malus baccata</name>
    <name type="common">Siberian crab apple</name>
    <name type="synonym">Pyrus baccata</name>
    <dbReference type="NCBI Taxonomy" id="106549"/>
    <lineage>
        <taxon>Eukaryota</taxon>
        <taxon>Viridiplantae</taxon>
        <taxon>Streptophyta</taxon>
        <taxon>Embryophyta</taxon>
        <taxon>Tracheophyta</taxon>
        <taxon>Spermatophyta</taxon>
        <taxon>Magnoliopsida</taxon>
        <taxon>eudicotyledons</taxon>
        <taxon>Gunneridae</taxon>
        <taxon>Pentapetalae</taxon>
        <taxon>rosids</taxon>
        <taxon>fabids</taxon>
        <taxon>Rosales</taxon>
        <taxon>Rosaceae</taxon>
        <taxon>Amygdaloideae</taxon>
        <taxon>Maleae</taxon>
        <taxon>Malus</taxon>
    </lineage>
</organism>
<sequence length="152" mass="16261">MAAIVAPFKNSKPTNPRPHLSSPLGHGLQPTETQSPSPATLICRLKIAMTPFRGIVFLDYSASLSRASSAHCFLVRSMTCSHLAHIVALIVDVGANPNKLKSTCCGLGRHQLCFLPHFEAPTATVIPDPTQPSNLFWLSPTPTSPVANSFSC</sequence>
<feature type="region of interest" description="Disordered" evidence="1">
    <location>
        <begin position="1"/>
        <end position="36"/>
    </location>
</feature>
<dbReference type="AlphaFoldDB" id="A0A540LV81"/>
<dbReference type="EMBL" id="VIEB01000452">
    <property type="protein sequence ID" value="TQD90405.1"/>
    <property type="molecule type" value="Genomic_DNA"/>
</dbReference>
<proteinExistence type="predicted"/>
<evidence type="ECO:0000256" key="1">
    <source>
        <dbReference type="SAM" id="MobiDB-lite"/>
    </source>
</evidence>
<evidence type="ECO:0000313" key="2">
    <source>
        <dbReference type="EMBL" id="TQD90405.1"/>
    </source>
</evidence>
<protein>
    <submittedName>
        <fullName evidence="2">Uncharacterized protein</fullName>
    </submittedName>
</protein>